<dbReference type="RefSeq" id="WP_011824806.1">
    <property type="nucleotide sequence ID" value="NC_008820.1"/>
</dbReference>
<organism evidence="1 2">
    <name type="scientific">Prochlorococcus marinus (strain MIT 9303)</name>
    <dbReference type="NCBI Taxonomy" id="59922"/>
    <lineage>
        <taxon>Bacteria</taxon>
        <taxon>Bacillati</taxon>
        <taxon>Cyanobacteriota</taxon>
        <taxon>Cyanophyceae</taxon>
        <taxon>Synechococcales</taxon>
        <taxon>Prochlorococcaceae</taxon>
        <taxon>Prochlorococcus</taxon>
    </lineage>
</organism>
<dbReference type="EMBL" id="CP000554">
    <property type="protein sequence ID" value="ABM76875.1"/>
    <property type="molecule type" value="Genomic_DNA"/>
</dbReference>
<dbReference type="KEGG" id="pmf:P9303_01201"/>
<dbReference type="STRING" id="59922.P9303_01201"/>
<accession>A2C5W5</accession>
<protein>
    <submittedName>
        <fullName evidence="1">Uncharacterized protein</fullName>
    </submittedName>
</protein>
<dbReference type="Proteomes" id="UP000002274">
    <property type="component" value="Chromosome"/>
</dbReference>
<evidence type="ECO:0000313" key="1">
    <source>
        <dbReference type="EMBL" id="ABM76875.1"/>
    </source>
</evidence>
<evidence type="ECO:0000313" key="2">
    <source>
        <dbReference type="Proteomes" id="UP000002274"/>
    </source>
</evidence>
<sequence length="531" mass="62002">MKIDLYDVGPAICLKYWETKVLYTADLSIDKVEVDTNQYILHWLIYETRLIFMGMPYDSIEISLTPQLSENQKDSLSPYSQILLKSNSFLRDNRKLKGIAENWSTLLIVGYESRQYQSFINWVNDEIQSSEHMILNSGIDGTENQGNRKGESISANQLIEKIKEHKIGSLVFENFDVIIDIISSAKINVLCLLRFMGVKVMLIGNNQFDLYSYGYIQAAAFNVNMSYKNMRLLSEYWDNKFNQEVEYIAIPADFRENKDIRLLNEYKIVVFANSWFNNIEAWKAPVEGILSKLENPLTDLPLWYLSAHKLLQTADKMRYELSRQFRNIYLLYFYCQQRIKVEVIKSLSTKKNIEVYGDEGWLDICPNSYKGVITKEGIEAKLKDEIYINLLTDYGFTYLDHSAQMCEMISNDYNWINLAAVVRNKELSGMSSIEYSTFDELNELIENAQEAIKKAKPSIKYLKSLYYNSTHRLINKLKSSEQNNGSRDNSFTESWYEHKKLVDQKLNEYIEKNEYLLRGSLELTSRIVLNN</sequence>
<gene>
    <name evidence="1" type="ordered locus">P9303_01201</name>
</gene>
<dbReference type="AlphaFoldDB" id="A2C5W5"/>
<proteinExistence type="predicted"/>
<name>A2C5W5_PROM3</name>
<dbReference type="BioCyc" id="PMAR59922:G1G80-116-MONOMER"/>
<reference evidence="1 2" key="1">
    <citation type="journal article" date="2007" name="PLoS Genet.">
        <title>Patterns and implications of gene gain and loss in the evolution of Prochlorococcus.</title>
        <authorList>
            <person name="Kettler G.C."/>
            <person name="Martiny A.C."/>
            <person name="Huang K."/>
            <person name="Zucker J."/>
            <person name="Coleman M.L."/>
            <person name="Rodrigue S."/>
            <person name="Chen F."/>
            <person name="Lapidus A."/>
            <person name="Ferriera S."/>
            <person name="Johnson J."/>
            <person name="Steglich C."/>
            <person name="Church G.M."/>
            <person name="Richardson P."/>
            <person name="Chisholm S.W."/>
        </authorList>
    </citation>
    <scope>NUCLEOTIDE SEQUENCE [LARGE SCALE GENOMIC DNA]</scope>
    <source>
        <strain evidence="1 2">MIT 9303</strain>
    </source>
</reference>
<dbReference type="HOGENOM" id="CLU_512727_0_0_3"/>